<accession>A0A225D954</accession>
<feature type="region of interest" description="Disordered" evidence="1">
    <location>
        <begin position="624"/>
        <end position="654"/>
    </location>
</feature>
<dbReference type="OrthoDB" id="1432909at2"/>
<dbReference type="Gene3D" id="2.180.10.10">
    <property type="entry name" value="RHS repeat-associated core"/>
    <property type="match status" value="1"/>
</dbReference>
<evidence type="ECO:0000256" key="1">
    <source>
        <dbReference type="SAM" id="MobiDB-lite"/>
    </source>
</evidence>
<reference evidence="3" key="1">
    <citation type="submission" date="2017-06" db="EMBL/GenBank/DDBJ databases">
        <title>Genome analysis of Fimbriiglobus ruber SP5, the first member of the order Planctomycetales with confirmed chitinolytic capability.</title>
        <authorList>
            <person name="Ravin N.V."/>
            <person name="Rakitin A.L."/>
            <person name="Ivanova A.A."/>
            <person name="Beletsky A.V."/>
            <person name="Kulichevskaya I.S."/>
            <person name="Mardanov A.V."/>
            <person name="Dedysh S.N."/>
        </authorList>
    </citation>
    <scope>NUCLEOTIDE SEQUENCE [LARGE SCALE GENOMIC DNA]</scope>
    <source>
        <strain evidence="3">SP5</strain>
    </source>
</reference>
<dbReference type="AlphaFoldDB" id="A0A225D954"/>
<dbReference type="Proteomes" id="UP000214646">
    <property type="component" value="Unassembled WGS sequence"/>
</dbReference>
<dbReference type="Pfam" id="PF05593">
    <property type="entry name" value="RHS_repeat"/>
    <property type="match status" value="2"/>
</dbReference>
<dbReference type="EMBL" id="NIDE01000014">
    <property type="protein sequence ID" value="OWK38130.1"/>
    <property type="molecule type" value="Genomic_DNA"/>
</dbReference>
<dbReference type="PANTHER" id="PTHR32305">
    <property type="match status" value="1"/>
</dbReference>
<protein>
    <submittedName>
        <fullName evidence="2">Rhs-family protein</fullName>
    </submittedName>
</protein>
<sequence>MAQVRVSWIELVTPDPAPFGKGYPPGSVAALFPSFPYLGPPASLSGGDASGPAGAAPLTPCLTRWVGPPDRQLHAAAPPGTAPEFASPVLAQATRVLDRWRRTTRPDIPGIADGPWTINPGRGNLVLTLAPPAEGPTAPAVALVYNSQSVENPLPPAKPNPADMSAVGWGWTVYPKHTLTSLTSTAVDVAYGDGTVLRYNDLDGTGAYRGPGGTADALQLNGDGTWTQTANDGSVIHFGVCGPADYLASPAGNRWTLTYSGRDLETVTDPYGYVTTLTYDGGSGLLQQIEQPSGRITTVDIDGSTRDLVGITWPDDSGATLEYDSEHRLTAYTDPRMQPTQFTYKVDCDGGHVSSVTLPTGDRTCFAYYTDDPPNYRTRILDAAGQVTTLQYTPYGNLGTLINPLSQRTTYTWHRHALTGFQNARGYSTTFDYAPLPGRANGLAAIADARGGVYAFQYDGDGRVTSLVDQLGYPSTLTWSGPGLRTQVTDPTVANTEYAYNAAGQVTQVTDPTTRPWATEYDDRGSIAVTVDPVGARTTLSYDAARQVVGILDPLNRLSTVVRDPMNRPTTRTNPLDQSTLYAYDPAGNPVSRTDPLGRRWTTVYDQDSRVLVTVDPLGARTTNTYTPTGQIGAVADPSTGRTRPCTTRPAGRS</sequence>
<dbReference type="InterPro" id="IPR031325">
    <property type="entry name" value="RHS_repeat"/>
</dbReference>
<dbReference type="PANTHER" id="PTHR32305:SF15">
    <property type="entry name" value="PROTEIN RHSA-RELATED"/>
    <property type="match status" value="1"/>
</dbReference>
<dbReference type="InterPro" id="IPR050708">
    <property type="entry name" value="T6SS_VgrG/RHS"/>
</dbReference>
<keyword evidence="3" id="KW-1185">Reference proteome</keyword>
<organism evidence="2 3">
    <name type="scientific">Fimbriiglobus ruber</name>
    <dbReference type="NCBI Taxonomy" id="1908690"/>
    <lineage>
        <taxon>Bacteria</taxon>
        <taxon>Pseudomonadati</taxon>
        <taxon>Planctomycetota</taxon>
        <taxon>Planctomycetia</taxon>
        <taxon>Gemmatales</taxon>
        <taxon>Gemmataceae</taxon>
        <taxon>Fimbriiglobus</taxon>
    </lineage>
</organism>
<dbReference type="NCBIfam" id="TIGR01643">
    <property type="entry name" value="YD_repeat_2x"/>
    <property type="match status" value="4"/>
</dbReference>
<name>A0A225D954_9BACT</name>
<comment type="caution">
    <text evidence="2">The sequence shown here is derived from an EMBL/GenBank/DDBJ whole genome shotgun (WGS) entry which is preliminary data.</text>
</comment>
<dbReference type="RefSeq" id="WP_161967821.1">
    <property type="nucleotide sequence ID" value="NZ_NIDE01000014.1"/>
</dbReference>
<evidence type="ECO:0000313" key="3">
    <source>
        <dbReference type="Proteomes" id="UP000214646"/>
    </source>
</evidence>
<dbReference type="InterPro" id="IPR006530">
    <property type="entry name" value="YD"/>
</dbReference>
<proteinExistence type="predicted"/>
<gene>
    <name evidence="2" type="ORF">FRUB_07250</name>
</gene>
<evidence type="ECO:0000313" key="2">
    <source>
        <dbReference type="EMBL" id="OWK38130.1"/>
    </source>
</evidence>